<gene>
    <name evidence="2" type="ORF">JK363_10020</name>
</gene>
<dbReference type="Proteomes" id="UP000634229">
    <property type="component" value="Unassembled WGS sequence"/>
</dbReference>
<dbReference type="EMBL" id="JAERRF010000005">
    <property type="protein sequence ID" value="MBL1097001.1"/>
    <property type="molecule type" value="Genomic_DNA"/>
</dbReference>
<evidence type="ECO:0000313" key="2">
    <source>
        <dbReference type="EMBL" id="MBL1097001.1"/>
    </source>
</evidence>
<sequence length="93" mass="9616">MGSTPDLTAVQWRKSSYSGDDGGECVECAALGGATWRKSSYSGHDGGDCIEVAEIATRQQVAVRDSKNPHGPTLLLSPTAFADFVAAAATGKL</sequence>
<dbReference type="RefSeq" id="WP_201874030.1">
    <property type="nucleotide sequence ID" value="NZ_JAERRF010000005.1"/>
</dbReference>
<evidence type="ECO:0000313" key="3">
    <source>
        <dbReference type="Proteomes" id="UP000634229"/>
    </source>
</evidence>
<protein>
    <submittedName>
        <fullName evidence="2">DUF397 domain-containing protein</fullName>
    </submittedName>
</protein>
<dbReference type="Pfam" id="PF04149">
    <property type="entry name" value="DUF397"/>
    <property type="match status" value="2"/>
</dbReference>
<feature type="domain" description="DUF397" evidence="1">
    <location>
        <begin position="34"/>
        <end position="88"/>
    </location>
</feature>
<dbReference type="InterPro" id="IPR007278">
    <property type="entry name" value="DUF397"/>
</dbReference>
<evidence type="ECO:0000259" key="1">
    <source>
        <dbReference type="Pfam" id="PF04149"/>
    </source>
</evidence>
<name>A0ABS1NAZ2_9ACTN</name>
<keyword evidence="3" id="KW-1185">Reference proteome</keyword>
<feature type="domain" description="DUF397" evidence="1">
    <location>
        <begin position="11"/>
        <end position="33"/>
    </location>
</feature>
<proteinExistence type="predicted"/>
<comment type="caution">
    <text evidence="2">The sequence shown here is derived from an EMBL/GenBank/DDBJ whole genome shotgun (WGS) entry which is preliminary data.</text>
</comment>
<organism evidence="2 3">
    <name type="scientific">Streptomyces coffeae</name>
    <dbReference type="NCBI Taxonomy" id="621382"/>
    <lineage>
        <taxon>Bacteria</taxon>
        <taxon>Bacillati</taxon>
        <taxon>Actinomycetota</taxon>
        <taxon>Actinomycetes</taxon>
        <taxon>Kitasatosporales</taxon>
        <taxon>Streptomycetaceae</taxon>
        <taxon>Streptomyces</taxon>
    </lineage>
</organism>
<accession>A0ABS1NAZ2</accession>
<reference evidence="2 3" key="1">
    <citation type="submission" date="2021-01" db="EMBL/GenBank/DDBJ databases">
        <title>WGS of actinomycetes isolated from Thailand.</title>
        <authorList>
            <person name="Thawai C."/>
        </authorList>
    </citation>
    <scope>NUCLEOTIDE SEQUENCE [LARGE SCALE GENOMIC DNA]</scope>
    <source>
        <strain evidence="2 3">CA1R205</strain>
    </source>
</reference>